<name>L0P2C3_PHYED</name>
<accession>L0P2C3</accession>
<dbReference type="AlphaFoldDB" id="L0P2C3"/>
<feature type="region of interest" description="Disordered" evidence="1">
    <location>
        <begin position="195"/>
        <end position="229"/>
    </location>
</feature>
<proteinExistence type="predicted"/>
<reference evidence="2" key="1">
    <citation type="submission" date="2012-05" db="EMBL/GenBank/DDBJ databases">
        <authorList>
            <person name="Han B."/>
            <person name="Lu Y."/>
            <person name="Feng Q."/>
            <person name="Zhao Q."/>
            <person name="Lu T.T."/>
            <person name="Li Y."/>
            <person name="Liu K.Y."/>
            <person name="Huang X.H."/>
            <person name="Fan D.L."/>
            <person name="Weng Q.J."/>
            <person name="Zhang L."/>
            <person name="Lu Y.Q."/>
            <person name="Guo Y.L."/>
            <person name="Li W.J."/>
            <person name="Zhou C.C."/>
            <person name="Lu H.Y."/>
            <person name="Huang T."/>
            <person name="Zhu C.R."/>
            <person name="Zhao Y."/>
            <person name="Hu T."/>
            <person name="Yao N."/>
        </authorList>
    </citation>
    <scope>NUCLEOTIDE SEQUENCE</scope>
</reference>
<gene>
    <name evidence="2" type="primary">PH01B001G05.15</name>
</gene>
<feature type="region of interest" description="Disordered" evidence="1">
    <location>
        <begin position="1"/>
        <end position="57"/>
    </location>
</feature>
<feature type="compositionally biased region" description="Basic and acidic residues" evidence="1">
    <location>
        <begin position="1"/>
        <end position="26"/>
    </location>
</feature>
<evidence type="ECO:0000313" key="2">
    <source>
        <dbReference type="EMBL" id="CCI55292.1"/>
    </source>
</evidence>
<sequence>MDKHWEEIREMKREYQAQEEQREHVWRPPPCNDATPRSSNPYHNIPTEHSPQHPPEGETPPLYWCRDRCKFFNSKHRLNLDKCYWGCANYSCDYPDRRWDTSRYWQLIKIDYSMFPYHLSFKVCTNNLSRLLVVPDLLCRYRKWINLEIYQHNQWTLDCEEWDNNRDHERREEERRTEEHNQRIRRETQAYKCREREAREREREKKREMAAEAKAADEEYNTVLARKGK</sequence>
<organism evidence="2">
    <name type="scientific">Phyllostachys edulis</name>
    <name type="common">Tortoise shell bamboo</name>
    <name type="synonym">Bambusa edulis</name>
    <dbReference type="NCBI Taxonomy" id="38705"/>
    <lineage>
        <taxon>Eukaryota</taxon>
        <taxon>Viridiplantae</taxon>
        <taxon>Streptophyta</taxon>
        <taxon>Embryophyta</taxon>
        <taxon>Tracheophyta</taxon>
        <taxon>Spermatophyta</taxon>
        <taxon>Magnoliopsida</taxon>
        <taxon>Liliopsida</taxon>
        <taxon>Poales</taxon>
        <taxon>Poaceae</taxon>
        <taxon>BOP clade</taxon>
        <taxon>Bambusoideae</taxon>
        <taxon>Arundinarodae</taxon>
        <taxon>Arundinarieae</taxon>
        <taxon>Arundinariinae</taxon>
        <taxon>Phyllostachys</taxon>
    </lineage>
</organism>
<evidence type="ECO:0000256" key="1">
    <source>
        <dbReference type="SAM" id="MobiDB-lite"/>
    </source>
</evidence>
<feature type="compositionally biased region" description="Basic and acidic residues" evidence="1">
    <location>
        <begin position="195"/>
        <end position="217"/>
    </location>
</feature>
<protein>
    <submittedName>
        <fullName evidence="2">PH01B001G05.15 protein</fullName>
    </submittedName>
</protein>
<dbReference type="EMBL" id="FO203436">
    <property type="protein sequence ID" value="CCI55292.1"/>
    <property type="molecule type" value="Genomic_DNA"/>
</dbReference>